<proteinExistence type="inferred from homology"/>
<dbReference type="STRING" id="1555241.A0A4P9X2M8"/>
<protein>
    <recommendedName>
        <fullName evidence="3 8">Mediator of RNA polymerase II transcription subunit 21</fullName>
    </recommendedName>
</protein>
<keyword evidence="7 8" id="KW-0539">Nucleus</keyword>
<evidence type="ECO:0000256" key="3">
    <source>
        <dbReference type="ARBA" id="ARBA00019691"/>
    </source>
</evidence>
<evidence type="ECO:0000313" key="9">
    <source>
        <dbReference type="EMBL" id="RKO98736.1"/>
    </source>
</evidence>
<evidence type="ECO:0000256" key="5">
    <source>
        <dbReference type="ARBA" id="ARBA00023159"/>
    </source>
</evidence>
<dbReference type="PANTHER" id="PTHR13381">
    <property type="entry name" value="RNA POLYMERASE II HOLOENZYME COMPONENT SRB7"/>
    <property type="match status" value="1"/>
</dbReference>
<evidence type="ECO:0000256" key="7">
    <source>
        <dbReference type="ARBA" id="ARBA00023242"/>
    </source>
</evidence>
<gene>
    <name evidence="9" type="ORF">CXG81DRAFT_723</name>
</gene>
<sequence length="115" mass="12290">MDRLTQLQNCIDKLGEHLYVALGALQRDAPLHAVAPHLPVVAWTPAQRRQSERDATGLAATLAKAVVHTVQVMDYLVDAIPAVPTREAQVATLTAHDQANRAAGIALVAAVDRAE</sequence>
<keyword evidence="10" id="KW-1185">Reference proteome</keyword>
<evidence type="ECO:0000256" key="2">
    <source>
        <dbReference type="ARBA" id="ARBA00005770"/>
    </source>
</evidence>
<organism evidence="9 10">
    <name type="scientific">Caulochytrium protostelioides</name>
    <dbReference type="NCBI Taxonomy" id="1555241"/>
    <lineage>
        <taxon>Eukaryota</taxon>
        <taxon>Fungi</taxon>
        <taxon>Fungi incertae sedis</taxon>
        <taxon>Chytridiomycota</taxon>
        <taxon>Chytridiomycota incertae sedis</taxon>
        <taxon>Chytridiomycetes</taxon>
        <taxon>Caulochytriales</taxon>
        <taxon>Caulochytriaceae</taxon>
        <taxon>Caulochytrium</taxon>
    </lineage>
</organism>
<dbReference type="EMBL" id="ML014371">
    <property type="protein sequence ID" value="RKO98736.1"/>
    <property type="molecule type" value="Genomic_DNA"/>
</dbReference>
<evidence type="ECO:0000256" key="6">
    <source>
        <dbReference type="ARBA" id="ARBA00023163"/>
    </source>
</evidence>
<reference evidence="10" key="1">
    <citation type="journal article" date="2018" name="Nat. Microbiol.">
        <title>Leveraging single-cell genomics to expand the fungal tree of life.</title>
        <authorList>
            <person name="Ahrendt S.R."/>
            <person name="Quandt C.A."/>
            <person name="Ciobanu D."/>
            <person name="Clum A."/>
            <person name="Salamov A."/>
            <person name="Andreopoulos B."/>
            <person name="Cheng J.F."/>
            <person name="Woyke T."/>
            <person name="Pelin A."/>
            <person name="Henrissat B."/>
            <person name="Reynolds N.K."/>
            <person name="Benny G.L."/>
            <person name="Smith M.E."/>
            <person name="James T.Y."/>
            <person name="Grigoriev I.V."/>
        </authorList>
    </citation>
    <scope>NUCLEOTIDE SEQUENCE [LARGE SCALE GENOMIC DNA]</scope>
    <source>
        <strain evidence="10">ATCC 52028</strain>
    </source>
</reference>
<keyword evidence="6 8" id="KW-0804">Transcription</keyword>
<dbReference type="GO" id="GO:0003712">
    <property type="term" value="F:transcription coregulator activity"/>
    <property type="evidence" value="ECO:0007669"/>
    <property type="project" value="TreeGrafter"/>
</dbReference>
<dbReference type="AlphaFoldDB" id="A0A4P9X2M8"/>
<evidence type="ECO:0000256" key="1">
    <source>
        <dbReference type="ARBA" id="ARBA00004123"/>
    </source>
</evidence>
<dbReference type="Pfam" id="PF11221">
    <property type="entry name" value="Med21"/>
    <property type="match status" value="1"/>
</dbReference>
<keyword evidence="5 8" id="KW-0010">Activator</keyword>
<evidence type="ECO:0000256" key="4">
    <source>
        <dbReference type="ARBA" id="ARBA00023015"/>
    </source>
</evidence>
<dbReference type="InterPro" id="IPR021384">
    <property type="entry name" value="Mediator_Med21"/>
</dbReference>
<dbReference type="PANTHER" id="PTHR13381:SF0">
    <property type="entry name" value="MEDIATOR OF RNA POLYMERASE II TRANSCRIPTION SUBUNIT 21"/>
    <property type="match status" value="1"/>
</dbReference>
<dbReference type="OrthoDB" id="526653at2759"/>
<dbReference type="GO" id="GO:0016592">
    <property type="term" value="C:mediator complex"/>
    <property type="evidence" value="ECO:0007669"/>
    <property type="project" value="UniProtKB-UniRule"/>
</dbReference>
<evidence type="ECO:0000256" key="8">
    <source>
        <dbReference type="RuleBase" id="RU366036"/>
    </source>
</evidence>
<dbReference type="SUPFAM" id="SSF140718">
    <property type="entry name" value="Mediator hinge subcomplex-like"/>
    <property type="match status" value="1"/>
</dbReference>
<dbReference type="Gene3D" id="6.10.280.10">
    <property type="entry name" value="Mediator complex, subunit Med21"/>
    <property type="match status" value="1"/>
</dbReference>
<name>A0A4P9X2M8_9FUNG</name>
<evidence type="ECO:0000313" key="10">
    <source>
        <dbReference type="Proteomes" id="UP000274922"/>
    </source>
</evidence>
<feature type="non-terminal residue" evidence="9">
    <location>
        <position position="115"/>
    </location>
</feature>
<comment type="similarity">
    <text evidence="2 8">Belongs to the Mediator complex subunit 21 family.</text>
</comment>
<dbReference type="Proteomes" id="UP000274922">
    <property type="component" value="Unassembled WGS sequence"/>
</dbReference>
<comment type="function">
    <text evidence="8">Component of the Mediator complex, a coactivator involved in the regulated transcription of nearly all RNA polymerase II-dependent genes. Mediator functions as a bridge to convey information from gene-specific regulatory proteins to the basal RNA polymerase II transcription machinery. Mediator is recruited to promoters by direct interactions with regulatory proteins and serves as a scaffold for the assembly of a functional preinitiation complex with RNA polymerase II and the general transcription factors.</text>
</comment>
<dbReference type="InterPro" id="IPR037212">
    <property type="entry name" value="Med7/Med21-like"/>
</dbReference>
<dbReference type="GO" id="GO:0006357">
    <property type="term" value="P:regulation of transcription by RNA polymerase II"/>
    <property type="evidence" value="ECO:0007669"/>
    <property type="project" value="TreeGrafter"/>
</dbReference>
<comment type="subcellular location">
    <subcellularLocation>
        <location evidence="1 8">Nucleus</location>
    </subcellularLocation>
</comment>
<accession>A0A4P9X2M8</accession>
<keyword evidence="4 8" id="KW-0805">Transcription regulation</keyword>
<comment type="subunit">
    <text evidence="8">Component of the Mediator complex.</text>
</comment>